<dbReference type="AlphaFoldDB" id="A0A9W9ZUW2"/>
<evidence type="ECO:0000313" key="3">
    <source>
        <dbReference type="Proteomes" id="UP001163046"/>
    </source>
</evidence>
<comment type="caution">
    <text evidence="2">The sequence shown here is derived from an EMBL/GenBank/DDBJ whole genome shotgun (WGS) entry which is preliminary data.</text>
</comment>
<dbReference type="OrthoDB" id="660555at2759"/>
<feature type="region of interest" description="Disordered" evidence="1">
    <location>
        <begin position="182"/>
        <end position="332"/>
    </location>
</feature>
<evidence type="ECO:0000256" key="1">
    <source>
        <dbReference type="SAM" id="MobiDB-lite"/>
    </source>
</evidence>
<gene>
    <name evidence="2" type="primary">FGD4</name>
    <name evidence="2" type="ORF">OS493_038733</name>
</gene>
<feature type="compositionally biased region" description="Acidic residues" evidence="1">
    <location>
        <begin position="283"/>
        <end position="318"/>
    </location>
</feature>
<name>A0A9W9ZUW2_9CNID</name>
<evidence type="ECO:0000313" key="2">
    <source>
        <dbReference type="EMBL" id="KAJ7388291.1"/>
    </source>
</evidence>
<feature type="compositionally biased region" description="Basic residues" evidence="1">
    <location>
        <begin position="217"/>
        <end position="229"/>
    </location>
</feature>
<feature type="compositionally biased region" description="Basic residues" evidence="1">
    <location>
        <begin position="51"/>
        <end position="64"/>
    </location>
</feature>
<sequence>MDHTSEDTMDRTSDEKRRLIAQQRAALFKTVPQESKYTRARSQDGQPVTYRKVKEKSSITRHSRSMSDPEIPGTLVILNPKGLFQGTNGNYTQSRPESDTASVNIMDRPVFFDPSLDSKDARVHDLRKKFEAAKHDIVGDREPVRSCDFLNPLHKVNQDLANGNNEAKIAVKKKLEEALASTTQSTSALKPNRTEGTCPYNPKESEVKIEMPSRPPPRVHSRDHLKRCRGKSDPMPLDENRLSRMHACRQVKSLSEEVVQEENLPQQTEPETETVINANDWNGDGDGDEGDDDDDDDDDDFDDDDDEWDSDFDDEDDEQQKRDSQSSHGSSCDAEPLVFYLQLNNRCCAKGILPLEVLNDIFSNIQAIHQLHRDFLLPKLEARMNECNTDLIDMDKKSPAMAALIEEIQKSEECEHLSLSASYVGAGAESAQIQTTSKGTISDFHQSAEKDSAVTCSSGSPVSAFQNGKF</sequence>
<dbReference type="InterPro" id="IPR035899">
    <property type="entry name" value="DBL_dom_sf"/>
</dbReference>
<organism evidence="2 3">
    <name type="scientific">Desmophyllum pertusum</name>
    <dbReference type="NCBI Taxonomy" id="174260"/>
    <lineage>
        <taxon>Eukaryota</taxon>
        <taxon>Metazoa</taxon>
        <taxon>Cnidaria</taxon>
        <taxon>Anthozoa</taxon>
        <taxon>Hexacorallia</taxon>
        <taxon>Scleractinia</taxon>
        <taxon>Caryophylliina</taxon>
        <taxon>Caryophylliidae</taxon>
        <taxon>Desmophyllum</taxon>
    </lineage>
</organism>
<reference evidence="2" key="1">
    <citation type="submission" date="2023-01" db="EMBL/GenBank/DDBJ databases">
        <title>Genome assembly of the deep-sea coral Lophelia pertusa.</title>
        <authorList>
            <person name="Herrera S."/>
            <person name="Cordes E."/>
        </authorList>
    </citation>
    <scope>NUCLEOTIDE SEQUENCE</scope>
    <source>
        <strain evidence="2">USNM1676648</strain>
        <tissue evidence="2">Polyp</tissue>
    </source>
</reference>
<proteinExistence type="predicted"/>
<feature type="region of interest" description="Disordered" evidence="1">
    <location>
        <begin position="33"/>
        <end position="73"/>
    </location>
</feature>
<accession>A0A9W9ZUW2</accession>
<dbReference type="Proteomes" id="UP001163046">
    <property type="component" value="Unassembled WGS sequence"/>
</dbReference>
<feature type="compositionally biased region" description="Polar residues" evidence="1">
    <location>
        <begin position="263"/>
        <end position="277"/>
    </location>
</feature>
<dbReference type="EMBL" id="MU825512">
    <property type="protein sequence ID" value="KAJ7388291.1"/>
    <property type="molecule type" value="Genomic_DNA"/>
</dbReference>
<keyword evidence="3" id="KW-1185">Reference proteome</keyword>
<protein>
    <submittedName>
        <fullName evidence="2">FYVE, RhoGEF and PH domain-containing protein 4</fullName>
    </submittedName>
</protein>
<dbReference type="SUPFAM" id="SSF48065">
    <property type="entry name" value="DBL homology domain (DH-domain)"/>
    <property type="match status" value="1"/>
</dbReference>